<accession>A0A7J9B8E9</accession>
<gene>
    <name evidence="1" type="ORF">Gogos_016671</name>
</gene>
<feature type="non-terminal residue" evidence="1">
    <location>
        <position position="253"/>
    </location>
</feature>
<proteinExistence type="predicted"/>
<name>A0A7J9B8E9_GOSGO</name>
<sequence length="253" mass="28936">EFVKSDGSWNLDLLRVWLPKDVICRITSIPPPHLDFGSDRDLAHVLHDCPFAKDVWTLVLPEQLKQRFFSTSFPDWLLLNLCFHERLQGSGLIWPCLFGLIAWRIWKNRNLFIFQNISWTTTEVVKASSCWAQQYESQIGGCKRNNPSSNSANNLDDTWVFLSTDRAMARDSGYAATRGVSIIDGILILLNKGYRRAIILTDNLKVAQILSDLDLEDSEITVLRRTERIMRAEGMWKIKHIPRKSKLGSGSSS</sequence>
<protein>
    <recommendedName>
        <fullName evidence="3">Reverse transcriptase zinc-binding domain-containing protein</fullName>
    </recommendedName>
</protein>
<dbReference type="Proteomes" id="UP000593579">
    <property type="component" value="Unassembled WGS sequence"/>
</dbReference>
<evidence type="ECO:0008006" key="3">
    <source>
        <dbReference type="Google" id="ProtNLM"/>
    </source>
</evidence>
<comment type="caution">
    <text evidence="1">The sequence shown here is derived from an EMBL/GenBank/DDBJ whole genome shotgun (WGS) entry which is preliminary data.</text>
</comment>
<dbReference type="EMBL" id="JABEZY010000001">
    <property type="protein sequence ID" value="MBA0732595.1"/>
    <property type="molecule type" value="Genomic_DNA"/>
</dbReference>
<organism evidence="1 2">
    <name type="scientific">Gossypium gossypioides</name>
    <name type="common">Mexican cotton</name>
    <name type="synonym">Selera gossypioides</name>
    <dbReference type="NCBI Taxonomy" id="34282"/>
    <lineage>
        <taxon>Eukaryota</taxon>
        <taxon>Viridiplantae</taxon>
        <taxon>Streptophyta</taxon>
        <taxon>Embryophyta</taxon>
        <taxon>Tracheophyta</taxon>
        <taxon>Spermatophyta</taxon>
        <taxon>Magnoliopsida</taxon>
        <taxon>eudicotyledons</taxon>
        <taxon>Gunneridae</taxon>
        <taxon>Pentapetalae</taxon>
        <taxon>rosids</taxon>
        <taxon>malvids</taxon>
        <taxon>Malvales</taxon>
        <taxon>Malvaceae</taxon>
        <taxon>Malvoideae</taxon>
        <taxon>Gossypium</taxon>
    </lineage>
</organism>
<dbReference type="AlphaFoldDB" id="A0A7J9B8E9"/>
<reference evidence="1 2" key="1">
    <citation type="journal article" date="2019" name="Genome Biol. Evol.">
        <title>Insights into the evolution of the New World diploid cottons (Gossypium, subgenus Houzingenia) based on genome sequencing.</title>
        <authorList>
            <person name="Grover C.E."/>
            <person name="Arick M.A. 2nd"/>
            <person name="Thrash A."/>
            <person name="Conover J.L."/>
            <person name="Sanders W.S."/>
            <person name="Peterson D.G."/>
            <person name="Frelichowski J.E."/>
            <person name="Scheffler J.A."/>
            <person name="Scheffler B.E."/>
            <person name="Wendel J.F."/>
        </authorList>
    </citation>
    <scope>NUCLEOTIDE SEQUENCE [LARGE SCALE GENOMIC DNA]</scope>
    <source>
        <strain evidence="1">5</strain>
        <tissue evidence="1">Leaf</tissue>
    </source>
</reference>
<dbReference type="OrthoDB" id="1744872at2759"/>
<evidence type="ECO:0000313" key="1">
    <source>
        <dbReference type="EMBL" id="MBA0732595.1"/>
    </source>
</evidence>
<keyword evidence="2" id="KW-1185">Reference proteome</keyword>
<evidence type="ECO:0000313" key="2">
    <source>
        <dbReference type="Proteomes" id="UP000593579"/>
    </source>
</evidence>